<gene>
    <name evidence="1" type="ORF">LZ518_11645</name>
</gene>
<proteinExistence type="predicted"/>
<comment type="caution">
    <text evidence="1">The sequence shown here is derived from an EMBL/GenBank/DDBJ whole genome shotgun (WGS) entry which is preliminary data.</text>
</comment>
<dbReference type="Proteomes" id="UP001165383">
    <property type="component" value="Unassembled WGS sequence"/>
</dbReference>
<dbReference type="RefSeq" id="WP_249916146.1">
    <property type="nucleotide sequence ID" value="NZ_JAMGBB010000001.1"/>
</dbReference>
<dbReference type="EMBL" id="JAMGBB010000001">
    <property type="protein sequence ID" value="MCL6741780.1"/>
    <property type="molecule type" value="Genomic_DNA"/>
</dbReference>
<reference evidence="1" key="1">
    <citation type="submission" date="2022-05" db="EMBL/GenBank/DDBJ databases">
        <authorList>
            <person name="Jo J.-H."/>
            <person name="Im W.-T."/>
        </authorList>
    </citation>
    <scope>NUCLEOTIDE SEQUENCE</scope>
    <source>
        <strain evidence="1">RB56-2</strain>
    </source>
</reference>
<evidence type="ECO:0008006" key="3">
    <source>
        <dbReference type="Google" id="ProtNLM"/>
    </source>
</evidence>
<organism evidence="1 2">
    <name type="scientific">Sphingomonas brevis</name>
    <dbReference type="NCBI Taxonomy" id="2908206"/>
    <lineage>
        <taxon>Bacteria</taxon>
        <taxon>Pseudomonadati</taxon>
        <taxon>Pseudomonadota</taxon>
        <taxon>Alphaproteobacteria</taxon>
        <taxon>Sphingomonadales</taxon>
        <taxon>Sphingomonadaceae</taxon>
        <taxon>Sphingomonas</taxon>
    </lineage>
</organism>
<evidence type="ECO:0000313" key="1">
    <source>
        <dbReference type="EMBL" id="MCL6741780.1"/>
    </source>
</evidence>
<protein>
    <recommendedName>
        <fullName evidence="3">DUF1311 domain-containing protein</fullName>
    </recommendedName>
</protein>
<name>A0ABT0SBH9_9SPHN</name>
<accession>A0ABT0SBH9</accession>
<evidence type="ECO:0000313" key="2">
    <source>
        <dbReference type="Proteomes" id="UP001165383"/>
    </source>
</evidence>
<keyword evidence="2" id="KW-1185">Reference proteome</keyword>
<sequence>MLTVLTLIAMVQSPPQDPATALLEEAMRATKQLDECLMGTAESLRPSTSSWLEKYRSYRQSCGKERAAAFDLHLRHAWAELTPRTPDERIQAYRRATFRVDSRYDIGVAKFLDPKPPTD</sequence>